<dbReference type="InterPro" id="IPR001623">
    <property type="entry name" value="DnaJ_domain"/>
</dbReference>
<protein>
    <submittedName>
        <fullName evidence="1">Uncharacterized protein</fullName>
    </submittedName>
</protein>
<dbReference type="Gene3D" id="3.30.565.10">
    <property type="entry name" value="Histidine kinase-like ATPase, C-terminal domain"/>
    <property type="match status" value="1"/>
</dbReference>
<accession>A0A6S7GVP4</accession>
<reference evidence="1" key="1">
    <citation type="submission" date="2020-04" db="EMBL/GenBank/DDBJ databases">
        <authorList>
            <person name="Alioto T."/>
            <person name="Alioto T."/>
            <person name="Gomez Garrido J."/>
        </authorList>
    </citation>
    <scope>NUCLEOTIDE SEQUENCE</scope>
    <source>
        <strain evidence="1">A484AB</strain>
    </source>
</reference>
<dbReference type="EMBL" id="CACRXK020002794">
    <property type="protein sequence ID" value="CAB3996088.1"/>
    <property type="molecule type" value="Genomic_DNA"/>
</dbReference>
<dbReference type="Gene3D" id="1.10.287.110">
    <property type="entry name" value="DnaJ domain"/>
    <property type="match status" value="1"/>
</dbReference>
<dbReference type="Pfam" id="PF25794">
    <property type="entry name" value="SACS"/>
    <property type="match status" value="3"/>
</dbReference>
<dbReference type="NCBIfam" id="NF047352">
    <property type="entry name" value="P_loop_sacsin"/>
    <property type="match status" value="3"/>
</dbReference>
<dbReference type="InterPro" id="IPR036869">
    <property type="entry name" value="J_dom_sf"/>
</dbReference>
<sequence length="4392" mass="496441">PHSSCSASSAFGQRRPPLTELIASILVRYPDGGQILKELIQNADDAGATEIKFLYDDKKYGTQSLVTPKLDKFQGPALYCYNNAVFEKEDWDGIQNLMRSNKKEDPLKVGRFGIGFNSVYHITDLPGIVSGTNVAFLDPHEIYFGRGESGQQFNIKHGLLQPQLFDQFAPFHGIFGCDLSSTRSYDNTLFRFPLRITPESDLSKTVYNESMINNLFESLRQEASIILLFLKSVQSIGIFKRTNEGRLDCTFKVEVSNDTRNQVIMEREKLLSAAVETASVVESKFIIGINITSNKQMDSKKWLVVNRIGSNNKRITQLRTQLCLLPWIGLAVPINDGCTPITDGRIFCFLPLPPDVDCITGLPVHIHGYFGLTDNRRGLTWPGMECQNNETAEWNTLLLSEIASTVYCKIIDVLVTDQPNTGLSEVNRSHLVYSTMPALQNVQGHWKCILKPMLQQMSNQPVFYALRITGNSWITLRNGILDLLHQSGTSSETRDVILKVLYQRHAVITDFPPHVLEIINSFSARKVISPAIVRSVLKESEISVSITSREQKLNLLTYVLSDGNTTELAGILLLPLANANFITFCKHKHSSNPKASVFVSSGNCTAKLLPNMSGRFLDESIQEDVKRKLYGIATTKNNAKHSTQLVRLTSQIVIQNIRASLPPKWFKGNRDKVSWKPGTSNQPPQSWLESTWTWINASFPTSLAHFEGIPLLPIGNRLGILSKNSKFIFGSEGMYTNLPAQVRDLLSACGCTVLTGLPNYICSHKDINTYVAPPTPSGVLCVLSGISTTVVILQAAKILTSQNRTVFHEFFSSLPNPISSSQRDLLLQLPLFETLHGTATAAQQLKAVSANLNLPQNFMLSRDCVIILSTDSYVQKLLVLLNIQFLSSADMLMQYVFPDISANRYNNQQITILMQWILEKITILQSQSERFVSEMKNLSFVSTQSGTRKVALELYDPNDGVLHDILNGEKDVFPTGIYATPDLITKLKYLGLKTKETLTASDLLRFVKIIASSAQSSPLITKKVSALLTILNDNPTYLNHYSSDSTLKEDLLRLKWIPCSTKPPPNYPNFVQWFNTPALLLPSEVRSLSKALLIGSSMPTFSIYINSELQQVFGFKRDPLLPDVIKQLQTAIASWKTQKNSPGIEVAKFEEMLVQIYCYLSKFQPRDISSAVARASLTDWIWHGNGFCPPRNVALTTDFAIDLRPQLFLLAKEFRSNQTLIKFFLQHGVCRTFSDEDILGVLDSIRKKHANTTQHTSTEVSQDLTICRAILQWVVKDGRILPEHLQEKVFVPVQSESNVLILAPCKKCTYCDREWLRKGGSEFDIPGNYQIIHDSVSTKVARLLGVPALSTCLLSAETLGFAFEQTGPYESITNRIKTVLREYTEGGIFKELIQNADDARASVVRFLVDWRNGPTEKLLSPDMAASQGPALWAYNNEEFSEHDFQNINKLAGATKVDEVGKIGRFGLGFNAVYHLTDVPSFVSRKYFVLFDPNVNHIENHIQNKSRPGIRIDLASNPRPLSAFEDQFQPYHGVFGCSIQNTGATNFNFDGTLFRFPFRTSGEAKKSDICQSVYNKEKVKQIISSFKECSSLLLLFTQHVTQVELYEIENGSDPSDMRLLLSVSKQSPKIKRSSDPSSSKHPFIEECSSWWRRMLAASITQLVTPSRCELFEIITKETQSNLICNQFKSETRETWLVASCGGTDTSVSLASGEGRCRGLLPCGGAAARLNSVSSNGSTLKSFVKVDAVNGEAFCFLPLSISTGLPIHVNGYFAVTSNRRGIWERTTSHQHQEIEVRWNESLLKDALCSAYLQLLNDLKTLQTQDYAFCALWPVYDKLQSATWGGLVESVYKSIVSNALPLFYSDGKWLSINEGYILDDELRNVPEVRGALKRLNNHVFDIPPQILSSMIKAGQKKAVRRNTLDLKTFLQKLFLPNIHTIPSNVRDRIICYILDCIPSRRSEFATLMNDYPCVTCSQDGNHLSKPSRLINPKGPAACLFSPEDHRIPVGDCFQKNNRLYALEELGMVNERISWSEICDRARSVKIVAATSGYKALERTRNLVKYLKENIGKLSKPDPSGMSDLRSIEFLPFIPTCPDGYELQWEGSKLKKQQLFAPNDVFLSSEKNLVGSSCVIVDDSEETGCGKLGHQVKDLLGFSNRHPKVQQVIRQLDAAISVVNVSSEKRKSLEAVCKRVYKFFDNLITKAYHLGHESQRMSVHNQNQGKSEGEQLLKELSQRPWVFIHGNFIPTRKVAYYWNENGAPYLYSLPLEYRDNYSRLFNMAGVKQTFSHVDFIDALKSLKETKTGRPLNNDEIKLTVCFATALKDAEIEASQVGQIPLPDCNNVLCMSGELTINLTFWLKDRGDARYVHRDIPPQLALDLGAKSLQNRRLKKYSSTIGIPFGQHEKLTDRLKNILKSYPCDSGILKELVQNADDAGATEIHFIYDTRKLPHEKVIQNHAEEVQGPALCVYNNKPFTQDDLEGIQKLGIGSKTDDPEKTGQYGIGFNAVYHLTDCPSFLSNEDTLCFLDPHCRYAPDARPDSPGEQFQPIDEEFKEDFKDIFLGYLGEYFNLKGATMFRLPLRTMERSRESLISGIFVGNYKMNELLSKFKDESKKMLLFLNHVRKISLSEVDKDGQLKEEYSVVADLSKESDEKCRELSRIVKGSKHLPTRDVAWHNVTYPLTISNSDKAVETWLVHQCCGTSSQASKDSIPDGHQFGLFPRGGIAALVSPQRSSSEYKPQHVAYCFLPLPVYTGLPVHVNGHFALDSSRRNLWNDTDQSSPLTKWNNFMKMSVLAPGYATLIYEARKYVPFSQGMVKDNCKCTFANNVDVQRGLLWYHQLFPTPSKDSPWNILALEVYRYLGSNNLEVLPVVVADDKLVEMNTSLNESSNDVIHQVRSWLSVKDAYFLEGKGQTKLDEDRLFKLLLRMHLPLLLYSPTMVYYWFKQAEIACNVLAPMSVINFIRSFSVPTSNCQVGNLPIHLKKTNVRELFDLKVLIDYCKMEEQFPNLLEGLPILLTADGQLKVFDANNPVYRSKFSDLFPENANLFVHTDLVYSLPDIDNLPEKRVMQRFTVQALNQHFPGIFPEYMRGTSQHLPWIFPQNGPLSRKWFQRLWYFLQSYAIPKLNNTTEVSLSVLGIWPIIPTTSDKLVTINNGKTVLDATHRSTDAAQGKRIREILEKLNCPILNTEITVKKSTNPTGGFFSSTLGKILPIFGTPNLASPTDDNSHVTDPHVAQPHNVRDVLQVLDFMRRTGSLDTSKLTTDDLRTVLSFVQDDFDNLTEQDATILKKLPFYMGIDGAHFSLSEYAYYAVIPHGVPTAEIVKLQFHTTCLFLDPVSAAALHRLYKWLGVGVELSFTEFYKKYIIPRFEIFNRENQISYLTHIKDDVVPLLLVGSSKRKVFVEFLIGSLCIPGEDDILHYAREFHDPRNEVFQIMLEDNSDHFPPPPFQRPEWLEFLSEIGMKTRVEENQFLEFCEEVAVCGSLDPTANVAKSKALVSYLFYNEHLRSEDFLCSLSSIRFIASEKVESNLLSLHKQFQCNTAADEPPFVQFFDAVPWEYHVITWTSTQLLPSWAQPGEELLHYIGVQEVPSVESIVSHLQNLSCTLAEICRRDEVLPQPALLKKIMESIYKGLNTELDCGENKNISDYCSPECQSIGLRLSRIPCVLVEEGKVVVAGDKLSFGSQNDCSFIPFLYPVPRRYCAYEHLMKRLGATEKFTSLQFANVLQAIREKCSNTKMNPNLFEKAKAAMRELFRSLLSESQAVNQTTISDLRELFLPSEREFLVKSSDLIFKIAPSFRNALASRANLKILLPLEKCDLRREKEEEYLNALPRHLRPKLMDNLFKKVLDPKCVKDKCSSCQEDCPCEFIKRYILIIQSPEFKSCIIRLLKHTKKCTELTEDEQDRLSVFGTNKLEIICMRNINVHLVDTETEQPLENSSIPRQCYADVNNSSWKLFIKRTTSETQPIFLSYCIDKITRGILDVTCLPVISSMLLCKSPSQLPNILDQFNIAEDFSEEELKIGGEVPVVFHYLLQQNPLFIFHEGEIVAYGVETNETDEMAEATEDGFMIMKFILAKVMSRTDETESDGSYDFTAEYLIDLGNARKKVSVVDLYKFVQNDAAENHTTDLIQFTGDPTIMPSSLDDGKREILEALLKAWRLPQKLRRKVIRRLYLRWHPDKNPDNVPFAEEMFKFLLSEIKRMEAEESNIDDSCKFSTMFTSWNRRARRERDTYSNFRANSGGSTRSTSDYTYPDLSEARRWLKQAQRDLEAAQLLFSSPSQSFDALVCFLSHQVVEKSLKAALYAKCGLTDDQLHTHDVYSLACHVCGLRGSPAEITDMAIVVSNYYLTTRYPNQQPGSIVPADAFGTEQSERALENASRLHGTVETLIVA</sequence>
<dbReference type="SUPFAM" id="SSF55874">
    <property type="entry name" value="ATPase domain of HSP90 chaperone/DNA topoisomerase II/histidine kinase"/>
    <property type="match status" value="3"/>
</dbReference>
<dbReference type="PROSITE" id="PS50910">
    <property type="entry name" value="HEPN"/>
    <property type="match status" value="1"/>
</dbReference>
<dbReference type="PANTHER" id="PTHR46919:SF2">
    <property type="entry name" value="SACSIN"/>
    <property type="match status" value="1"/>
</dbReference>
<dbReference type="InterPro" id="IPR036890">
    <property type="entry name" value="HATPase_C_sf"/>
</dbReference>
<gene>
    <name evidence="1" type="ORF">PACLA_8A082931</name>
</gene>
<dbReference type="SUPFAM" id="SSF81593">
    <property type="entry name" value="Nucleotidyltransferase substrate binding subunit/domain"/>
    <property type="match status" value="1"/>
</dbReference>
<feature type="non-terminal residue" evidence="1">
    <location>
        <position position="1"/>
    </location>
</feature>
<dbReference type="PANTHER" id="PTHR46919">
    <property type="entry name" value="ZINC FINGER, C3HC4 TYPE (RING FINGER) FAMILY PROTEIN"/>
    <property type="match status" value="1"/>
</dbReference>
<dbReference type="InterPro" id="IPR007842">
    <property type="entry name" value="HEPN_dom"/>
</dbReference>
<keyword evidence="2" id="KW-1185">Reference proteome</keyword>
<evidence type="ECO:0000313" key="2">
    <source>
        <dbReference type="Proteomes" id="UP001152795"/>
    </source>
</evidence>
<dbReference type="Gene3D" id="1.20.120.330">
    <property type="entry name" value="Nucleotidyltransferases domain 2"/>
    <property type="match status" value="1"/>
</dbReference>
<dbReference type="Proteomes" id="UP001152795">
    <property type="component" value="Unassembled WGS sequence"/>
</dbReference>
<proteinExistence type="predicted"/>
<dbReference type="OrthoDB" id="1262810at2759"/>
<dbReference type="Pfam" id="PF05168">
    <property type="entry name" value="HEPN"/>
    <property type="match status" value="1"/>
</dbReference>
<dbReference type="SUPFAM" id="SSF46565">
    <property type="entry name" value="Chaperone J-domain"/>
    <property type="match status" value="1"/>
</dbReference>
<comment type="caution">
    <text evidence="1">The sequence shown here is derived from an EMBL/GenBank/DDBJ whole genome shotgun (WGS) entry which is preliminary data.</text>
</comment>
<dbReference type="InterPro" id="IPR058210">
    <property type="entry name" value="SACS/Nov_dom"/>
</dbReference>
<dbReference type="CDD" id="cd06257">
    <property type="entry name" value="DnaJ"/>
    <property type="match status" value="1"/>
</dbReference>
<organism evidence="1 2">
    <name type="scientific">Paramuricea clavata</name>
    <name type="common">Red gorgonian</name>
    <name type="synonym">Violescent sea-whip</name>
    <dbReference type="NCBI Taxonomy" id="317549"/>
    <lineage>
        <taxon>Eukaryota</taxon>
        <taxon>Metazoa</taxon>
        <taxon>Cnidaria</taxon>
        <taxon>Anthozoa</taxon>
        <taxon>Octocorallia</taxon>
        <taxon>Malacalcyonacea</taxon>
        <taxon>Plexauridae</taxon>
        <taxon>Paramuricea</taxon>
    </lineage>
</organism>
<evidence type="ECO:0000313" key="1">
    <source>
        <dbReference type="EMBL" id="CAB3996088.1"/>
    </source>
</evidence>
<name>A0A6S7GVP4_PARCT</name>
<dbReference type="SMART" id="SM00748">
    <property type="entry name" value="HEPN"/>
    <property type="match status" value="1"/>
</dbReference>